<dbReference type="InterPro" id="IPR011650">
    <property type="entry name" value="Peptidase_M20_dimer"/>
</dbReference>
<evidence type="ECO:0000256" key="8">
    <source>
        <dbReference type="ARBA" id="ARBA00023049"/>
    </source>
</evidence>
<comment type="cofactor">
    <cofactor evidence="1">
        <name>Zn(2+)</name>
        <dbReference type="ChEBI" id="CHEBI:29105"/>
    </cofactor>
</comment>
<dbReference type="AlphaFoldDB" id="A0A6I4ZV65"/>
<organism evidence="10 11">
    <name type="scientific">Pontibacillus yanchengensis</name>
    <dbReference type="NCBI Taxonomy" id="462910"/>
    <lineage>
        <taxon>Bacteria</taxon>
        <taxon>Bacillati</taxon>
        <taxon>Bacillota</taxon>
        <taxon>Bacilli</taxon>
        <taxon>Bacillales</taxon>
        <taxon>Bacillaceae</taxon>
        <taxon>Pontibacillus</taxon>
    </lineage>
</organism>
<evidence type="ECO:0000256" key="7">
    <source>
        <dbReference type="ARBA" id="ARBA00022997"/>
    </source>
</evidence>
<dbReference type="GO" id="GO:0008270">
    <property type="term" value="F:zinc ion binding"/>
    <property type="evidence" value="ECO:0007669"/>
    <property type="project" value="InterPro"/>
</dbReference>
<evidence type="ECO:0000256" key="3">
    <source>
        <dbReference type="ARBA" id="ARBA00022670"/>
    </source>
</evidence>
<keyword evidence="7" id="KW-0224">Dipeptidase</keyword>
<dbReference type="InterPro" id="IPR036264">
    <property type="entry name" value="Bact_exopeptidase_dim_dom"/>
</dbReference>
<dbReference type="InterPro" id="IPR002933">
    <property type="entry name" value="Peptidase_M20"/>
</dbReference>
<dbReference type="GO" id="GO:0006508">
    <property type="term" value="P:proteolysis"/>
    <property type="evidence" value="ECO:0007669"/>
    <property type="project" value="UniProtKB-KW"/>
</dbReference>
<dbReference type="GO" id="GO:0006526">
    <property type="term" value="P:L-arginine biosynthetic process"/>
    <property type="evidence" value="ECO:0007669"/>
    <property type="project" value="TreeGrafter"/>
</dbReference>
<evidence type="ECO:0000256" key="5">
    <source>
        <dbReference type="ARBA" id="ARBA00022801"/>
    </source>
</evidence>
<dbReference type="CDD" id="cd03888">
    <property type="entry name" value="M20_PepV"/>
    <property type="match status" value="1"/>
</dbReference>
<evidence type="ECO:0000256" key="4">
    <source>
        <dbReference type="ARBA" id="ARBA00022723"/>
    </source>
</evidence>
<dbReference type="SUPFAM" id="SSF53187">
    <property type="entry name" value="Zn-dependent exopeptidases"/>
    <property type="match status" value="1"/>
</dbReference>
<feature type="domain" description="Peptidase M20 dimerisation" evidence="9">
    <location>
        <begin position="261"/>
        <end position="337"/>
    </location>
</feature>
<dbReference type="NCBIfam" id="NF005591">
    <property type="entry name" value="PRK07318.1"/>
    <property type="match status" value="1"/>
</dbReference>
<keyword evidence="6" id="KW-0862">Zinc</keyword>
<dbReference type="Pfam" id="PF01546">
    <property type="entry name" value="Peptidase_M20"/>
    <property type="match status" value="1"/>
</dbReference>
<comment type="caution">
    <text evidence="10">The sequence shown here is derived from an EMBL/GenBank/DDBJ whole genome shotgun (WGS) entry which is preliminary data.</text>
</comment>
<evidence type="ECO:0000313" key="10">
    <source>
        <dbReference type="EMBL" id="MYL34058.1"/>
    </source>
</evidence>
<dbReference type="OrthoDB" id="9761532at2"/>
<evidence type="ECO:0000256" key="2">
    <source>
        <dbReference type="ARBA" id="ARBA00006247"/>
    </source>
</evidence>
<keyword evidence="4" id="KW-0479">Metal-binding</keyword>
<evidence type="ECO:0000256" key="1">
    <source>
        <dbReference type="ARBA" id="ARBA00001947"/>
    </source>
</evidence>
<dbReference type="GO" id="GO:0016805">
    <property type="term" value="F:dipeptidase activity"/>
    <property type="evidence" value="ECO:0007669"/>
    <property type="project" value="UniProtKB-KW"/>
</dbReference>
<dbReference type="Gene3D" id="3.40.630.10">
    <property type="entry name" value="Zn peptidases"/>
    <property type="match status" value="1"/>
</dbReference>
<dbReference type="InterPro" id="IPR050072">
    <property type="entry name" value="Peptidase_M20A"/>
</dbReference>
<dbReference type="SUPFAM" id="SSF55031">
    <property type="entry name" value="Bacterial exopeptidase dimerisation domain"/>
    <property type="match status" value="1"/>
</dbReference>
<keyword evidence="5" id="KW-0378">Hydrolase</keyword>
<gene>
    <name evidence="10" type="primary">pepV</name>
    <name evidence="10" type="ORF">GLW05_10665</name>
</gene>
<dbReference type="GO" id="GO:0008237">
    <property type="term" value="F:metallopeptidase activity"/>
    <property type="evidence" value="ECO:0007669"/>
    <property type="project" value="UniProtKB-KW"/>
</dbReference>
<accession>A0A6I4ZV65</accession>
<proteinExistence type="inferred from homology"/>
<evidence type="ECO:0000259" key="9">
    <source>
        <dbReference type="Pfam" id="PF07687"/>
    </source>
</evidence>
<sequence>MKPGFTQQGINEYQPFLLDHLKSLLTIPSMYDESTIGKNKPFGQGIHEALEFMLALGESEGFNVKNVDGYAGHIEWGQGTDLIGVLGHLDVVPPGEGWSGDPFQPTVSEGKLFARGAQDDKGPVMAAFIAMKWLKDLGVKPNKRVRFIVGTDEERQWKCMKHYFEQEEMPSIGFSPDAKFPVIHAEKGLVDVELIKSTTTIQSEEAKASILSLQGGERLNMVPEKATATVSWNSAALPDMFDFFMKEDACEGEIIQHPTHWEITMTGKSAHAMEPNNGVNAFVSMLSFLKTLPLADDLKQTLKWISEKLAPTRGEELGIACQDDVSGPLTVNIGQGSIENGIITLGLNMRYPVTKDFEELFLTFKKEVNSQWFEESIIEHLESIFLEKDHPFVQQLLNVYKKHTPDQEDVAPIAIGGATYARALEQGVAYGALFDDSPDTAHNADEHVRIDDLMKAALIYAEALYDLVTD</sequence>
<dbReference type="PROSITE" id="PS00758">
    <property type="entry name" value="ARGE_DAPE_CPG2_1"/>
    <property type="match status" value="1"/>
</dbReference>
<protein>
    <submittedName>
        <fullName evidence="10">Dipeptidase PepV</fullName>
    </submittedName>
</protein>
<evidence type="ECO:0000313" key="11">
    <source>
        <dbReference type="Proteomes" id="UP000468638"/>
    </source>
</evidence>
<dbReference type="Gene3D" id="3.30.70.360">
    <property type="match status" value="2"/>
</dbReference>
<dbReference type="InterPro" id="IPR010964">
    <property type="entry name" value="M20A_pepV-rel"/>
</dbReference>
<dbReference type="PANTHER" id="PTHR43808">
    <property type="entry name" value="ACETYLORNITHINE DEACETYLASE"/>
    <property type="match status" value="1"/>
</dbReference>
<dbReference type="EMBL" id="WMEQ01000007">
    <property type="protein sequence ID" value="MYL34058.1"/>
    <property type="molecule type" value="Genomic_DNA"/>
</dbReference>
<keyword evidence="8" id="KW-0482">Metalloprotease</keyword>
<name>A0A6I4ZV65_9BACI</name>
<dbReference type="GO" id="GO:0008777">
    <property type="term" value="F:acetylornithine deacetylase activity"/>
    <property type="evidence" value="ECO:0007669"/>
    <property type="project" value="TreeGrafter"/>
</dbReference>
<dbReference type="Pfam" id="PF07687">
    <property type="entry name" value="M20_dimer"/>
    <property type="match status" value="1"/>
</dbReference>
<dbReference type="InterPro" id="IPR001261">
    <property type="entry name" value="ArgE/DapE_CS"/>
</dbReference>
<evidence type="ECO:0000256" key="6">
    <source>
        <dbReference type="ARBA" id="ARBA00022833"/>
    </source>
</evidence>
<comment type="similarity">
    <text evidence="2">Belongs to the peptidase M20A family.</text>
</comment>
<dbReference type="NCBIfam" id="TIGR01887">
    <property type="entry name" value="dipeptidaselike"/>
    <property type="match status" value="1"/>
</dbReference>
<dbReference type="Proteomes" id="UP000468638">
    <property type="component" value="Unassembled WGS sequence"/>
</dbReference>
<reference evidence="10 11" key="1">
    <citation type="submission" date="2019-11" db="EMBL/GenBank/DDBJ databases">
        <title>Genome sequences of 17 halophilic strains isolated from different environments.</title>
        <authorList>
            <person name="Furrow R.E."/>
        </authorList>
    </citation>
    <scope>NUCLEOTIDE SEQUENCE [LARGE SCALE GENOMIC DNA]</scope>
    <source>
        <strain evidence="10 11">22514_16_FS</strain>
    </source>
</reference>
<dbReference type="PANTHER" id="PTHR43808:SF31">
    <property type="entry name" value="N-ACETYL-L-CITRULLINE DEACETYLASE"/>
    <property type="match status" value="1"/>
</dbReference>
<keyword evidence="3" id="KW-0645">Protease</keyword>
<dbReference type="RefSeq" id="WP_160909690.1">
    <property type="nucleotide sequence ID" value="NZ_WMEQ01000007.1"/>
</dbReference>